<dbReference type="Proteomes" id="UP001299970">
    <property type="component" value="Unassembled WGS sequence"/>
</dbReference>
<keyword evidence="2" id="KW-0614">Plasmid</keyword>
<reference evidence="2 3" key="1">
    <citation type="submission" date="2022-03" db="EMBL/GenBank/DDBJ databases">
        <title>Pseudonocardia alaer sp. nov., a novel actinomycete isolated from reed forest soil.</title>
        <authorList>
            <person name="Wang L."/>
        </authorList>
    </citation>
    <scope>NUCLEOTIDE SEQUENCE [LARGE SCALE GENOMIC DNA]</scope>
    <source>
        <strain evidence="2 3">Y-16303</strain>
        <plasmid evidence="2">unnamed</plasmid>
    </source>
</reference>
<keyword evidence="3" id="KW-1185">Reference proteome</keyword>
<dbReference type="Pfam" id="PF04248">
    <property type="entry name" value="NTP_transf_9"/>
    <property type="match status" value="2"/>
</dbReference>
<comment type="caution">
    <text evidence="2">The sequence shown here is derived from an EMBL/GenBank/DDBJ whole genome shotgun (WGS) entry which is preliminary data.</text>
</comment>
<dbReference type="Gene3D" id="2.170.150.40">
    <property type="entry name" value="Domain of unknown function (DUF427)"/>
    <property type="match status" value="2"/>
</dbReference>
<dbReference type="InterPro" id="IPR038694">
    <property type="entry name" value="DUF427_sf"/>
</dbReference>
<feature type="domain" description="DUF427" evidence="1">
    <location>
        <begin position="27"/>
        <end position="114"/>
    </location>
</feature>
<proteinExistence type="predicted"/>
<dbReference type="PANTHER" id="PTHR34310:SF9">
    <property type="entry name" value="BLR5716 PROTEIN"/>
    <property type="match status" value="1"/>
</dbReference>
<dbReference type="RefSeq" id="WP_241034299.1">
    <property type="nucleotide sequence ID" value="NZ_BAAAJF010000034.1"/>
</dbReference>
<accession>A0ABS9T7E5</accession>
<dbReference type="InterPro" id="IPR007361">
    <property type="entry name" value="DUF427"/>
</dbReference>
<evidence type="ECO:0000259" key="1">
    <source>
        <dbReference type="Pfam" id="PF04248"/>
    </source>
</evidence>
<dbReference type="EMBL" id="JAKXMK010000002">
    <property type="protein sequence ID" value="MCH6164439.1"/>
    <property type="molecule type" value="Genomic_DNA"/>
</dbReference>
<name>A0ABS9T7E5_9PSEU</name>
<feature type="domain" description="DUF427" evidence="1">
    <location>
        <begin position="148"/>
        <end position="241"/>
    </location>
</feature>
<geneLocation type="plasmid" evidence="2">
    <name>unnamed</name>
</geneLocation>
<gene>
    <name evidence="2" type="ORF">MMF94_01990</name>
</gene>
<dbReference type="PANTHER" id="PTHR34310">
    <property type="entry name" value="DUF427 DOMAIN PROTEIN (AFU_ORTHOLOGUE AFUA_3G02220)"/>
    <property type="match status" value="1"/>
</dbReference>
<sequence>MTEHNTDRDYPASTIPPGGVEPVPRRVRAVLGGRVVFDTVRALYVWEWPYYPQYYIPRSDVDPDVLVDEQHVQHLKHGTAQRHGLRVGDVERPRSARVFTAEAEKGLEGMVRFDWAALDAWFEEDEEVFVHPRNPYTRVDALRSSRPVRIELDAVVLAESASPVMVFETGLPTRYYLDRTAVNFEHLEPTDTVTACPYKGRTSAYWSVRVGGELHPDLAWAYDFPTRQLLPIAGMVAFYNEKLDVIVDGERLPRPDTHFSR</sequence>
<evidence type="ECO:0000313" key="3">
    <source>
        <dbReference type="Proteomes" id="UP001299970"/>
    </source>
</evidence>
<organism evidence="2 3">
    <name type="scientific">Pseudonocardia alaniniphila</name>
    <dbReference type="NCBI Taxonomy" id="75291"/>
    <lineage>
        <taxon>Bacteria</taxon>
        <taxon>Bacillati</taxon>
        <taxon>Actinomycetota</taxon>
        <taxon>Actinomycetes</taxon>
        <taxon>Pseudonocardiales</taxon>
        <taxon>Pseudonocardiaceae</taxon>
        <taxon>Pseudonocardia</taxon>
    </lineage>
</organism>
<evidence type="ECO:0000313" key="2">
    <source>
        <dbReference type="EMBL" id="MCH6164439.1"/>
    </source>
</evidence>
<protein>
    <submittedName>
        <fullName evidence="2">DUF427 domain-containing protein</fullName>
    </submittedName>
</protein>